<dbReference type="GO" id="GO:0005743">
    <property type="term" value="C:mitochondrial inner membrane"/>
    <property type="evidence" value="ECO:0007669"/>
    <property type="project" value="TreeGrafter"/>
</dbReference>
<dbReference type="Pfam" id="PF13540">
    <property type="entry name" value="RCC1_2"/>
    <property type="match status" value="1"/>
</dbReference>
<protein>
    <submittedName>
        <fullName evidence="3">RCC1/BLIP-II</fullName>
    </submittedName>
</protein>
<dbReference type="PROSITE" id="PS00626">
    <property type="entry name" value="RCC1_2"/>
    <property type="match status" value="1"/>
</dbReference>
<dbReference type="OrthoDB" id="10256179at2759"/>
<dbReference type="InterPro" id="IPR000408">
    <property type="entry name" value="Reg_chr_condens"/>
</dbReference>
<proteinExistence type="predicted"/>
<dbReference type="InterPro" id="IPR053245">
    <property type="entry name" value="MitoProcess-Associated"/>
</dbReference>
<feature type="region of interest" description="Disordered" evidence="2">
    <location>
        <begin position="52"/>
        <end position="83"/>
    </location>
</feature>
<evidence type="ECO:0000256" key="1">
    <source>
        <dbReference type="PROSITE-ProRule" id="PRU00235"/>
    </source>
</evidence>
<feature type="compositionally biased region" description="Basic residues" evidence="2">
    <location>
        <begin position="1"/>
        <end position="11"/>
    </location>
</feature>
<dbReference type="GO" id="GO:0034551">
    <property type="term" value="P:mitochondrial respiratory chain complex III assembly"/>
    <property type="evidence" value="ECO:0007669"/>
    <property type="project" value="TreeGrafter"/>
</dbReference>
<dbReference type="PANTHER" id="PTHR47563:SF1">
    <property type="entry name" value="PROTEIN FMP25, MITOCHONDRIAL"/>
    <property type="match status" value="1"/>
</dbReference>
<feature type="compositionally biased region" description="Low complexity" evidence="2">
    <location>
        <begin position="12"/>
        <end position="28"/>
    </location>
</feature>
<evidence type="ECO:0000256" key="2">
    <source>
        <dbReference type="SAM" id="MobiDB-lite"/>
    </source>
</evidence>
<dbReference type="PROSITE" id="PS50012">
    <property type="entry name" value="RCC1_3"/>
    <property type="match status" value="1"/>
</dbReference>
<name>A0A9W9AQ96_9AGAR</name>
<dbReference type="Gene3D" id="2.130.10.30">
    <property type="entry name" value="Regulator of chromosome condensation 1/beta-lactamase-inhibitor protein II"/>
    <property type="match status" value="1"/>
</dbReference>
<comment type="caution">
    <text evidence="3">The sequence shown here is derived from an EMBL/GenBank/DDBJ whole genome shotgun (WGS) entry which is preliminary data.</text>
</comment>
<dbReference type="AlphaFoldDB" id="A0A9W9AQ96"/>
<dbReference type="SUPFAM" id="SSF50985">
    <property type="entry name" value="RCC1/BLIP-II"/>
    <property type="match status" value="1"/>
</dbReference>
<dbReference type="EMBL" id="JAOTPV010000002">
    <property type="protein sequence ID" value="KAJ4488156.1"/>
    <property type="molecule type" value="Genomic_DNA"/>
</dbReference>
<dbReference type="PANTHER" id="PTHR47563">
    <property type="entry name" value="PROTEIN FMP25, MITOCHONDRIAL"/>
    <property type="match status" value="1"/>
</dbReference>
<evidence type="ECO:0000313" key="3">
    <source>
        <dbReference type="EMBL" id="KAJ4488156.1"/>
    </source>
</evidence>
<gene>
    <name evidence="3" type="ORF">J3R30DRAFT_901009</name>
</gene>
<keyword evidence="4" id="KW-1185">Reference proteome</keyword>
<feature type="region of interest" description="Disordered" evidence="2">
    <location>
        <begin position="295"/>
        <end position="314"/>
    </location>
</feature>
<reference evidence="3" key="1">
    <citation type="submission" date="2022-08" db="EMBL/GenBank/DDBJ databases">
        <title>A Global Phylogenomic Analysis of the Shiitake Genus Lentinula.</title>
        <authorList>
            <consortium name="DOE Joint Genome Institute"/>
            <person name="Sierra-Patev S."/>
            <person name="Min B."/>
            <person name="Naranjo-Ortiz M."/>
            <person name="Looney B."/>
            <person name="Konkel Z."/>
            <person name="Slot J.C."/>
            <person name="Sakamoto Y."/>
            <person name="Steenwyk J.L."/>
            <person name="Rokas A."/>
            <person name="Carro J."/>
            <person name="Camarero S."/>
            <person name="Ferreira P."/>
            <person name="Molpeceres G."/>
            <person name="Ruiz-Duenas F.J."/>
            <person name="Serrano A."/>
            <person name="Henrissat B."/>
            <person name="Drula E."/>
            <person name="Hughes K.W."/>
            <person name="Mata J.L."/>
            <person name="Ishikawa N.K."/>
            <person name="Vargas-Isla R."/>
            <person name="Ushijima S."/>
            <person name="Smith C.A."/>
            <person name="Ahrendt S."/>
            <person name="Andreopoulos W."/>
            <person name="He G."/>
            <person name="Labutti K."/>
            <person name="Lipzen A."/>
            <person name="Ng V."/>
            <person name="Riley R."/>
            <person name="Sandor L."/>
            <person name="Barry K."/>
            <person name="Martinez A.T."/>
            <person name="Xiao Y."/>
            <person name="Gibbons J.G."/>
            <person name="Terashima K."/>
            <person name="Grigoriev I.V."/>
            <person name="Hibbett D.S."/>
        </authorList>
    </citation>
    <scope>NUCLEOTIDE SEQUENCE</scope>
    <source>
        <strain evidence="3">JLM2183</strain>
    </source>
</reference>
<evidence type="ECO:0000313" key="4">
    <source>
        <dbReference type="Proteomes" id="UP001150266"/>
    </source>
</evidence>
<dbReference type="Proteomes" id="UP001150266">
    <property type="component" value="Unassembled WGS sequence"/>
</dbReference>
<feature type="region of interest" description="Disordered" evidence="2">
    <location>
        <begin position="1"/>
        <end position="29"/>
    </location>
</feature>
<dbReference type="InterPro" id="IPR009091">
    <property type="entry name" value="RCC1/BLIP-II"/>
</dbReference>
<sequence>MFRLRVLRPARRPFSSSSKSQRTQSHQRLAATSAVVAVSILAYSGLKHTTIKNDSLPTSFKPEYDPEKPRRPRPNSGDTLNTLVWGSNRSQKLLPNDAKSESIRSPTTAKWLDNVALRELALHKDYAACVDARGDVYQWGQGVEPSLTLKGQNIVQLQLTDAKIYALSISGKIYALEADPARQSSERVSMAHLKSPWWATGWIWGGEALGAFHDIVPKTPLSWGEKFISISAGNDHLLALTSSGRAFAHPINSNANAYGQLGFRKFDVPDRYSPQSKERISVELVPKSIADPYAKASPFKRQNSEPEGNAGKTDSVTTLPFCPNFFEIPSLQGIKLSQLVAGGRSSFALTSTGRVLGWGSNEYGQIGLGDSVTLNTITVPTEVILWRMAQGTQTKCLNVSAGGDLTCFTVERTTQADTPRSSRTIELLLSGNGQYGSLGNNLYTNAQGSPIRARNVSNLTEYDDVTKSLQPITPHSISVSPTGHVLLALNSTMGRDLLAWGRNYDSELGNGKRSGLPVPTTLTDVEGDRFLLRRKKAKEVLDLQGHVWKRGVEVEQKAVAGYNSSTVFWKVSA</sequence>
<feature type="repeat" description="RCC1" evidence="1">
    <location>
        <begin position="353"/>
        <end position="412"/>
    </location>
</feature>
<organism evidence="3 4">
    <name type="scientific">Lentinula aciculospora</name>
    <dbReference type="NCBI Taxonomy" id="153920"/>
    <lineage>
        <taxon>Eukaryota</taxon>
        <taxon>Fungi</taxon>
        <taxon>Dikarya</taxon>
        <taxon>Basidiomycota</taxon>
        <taxon>Agaricomycotina</taxon>
        <taxon>Agaricomycetes</taxon>
        <taxon>Agaricomycetidae</taxon>
        <taxon>Agaricales</taxon>
        <taxon>Marasmiineae</taxon>
        <taxon>Omphalotaceae</taxon>
        <taxon>Lentinula</taxon>
    </lineage>
</organism>
<accession>A0A9W9AQ96</accession>